<name>A0AAX1J8V5_9MYCO</name>
<protein>
    <submittedName>
        <fullName evidence="2">Uncharacterized protein</fullName>
    </submittedName>
</protein>
<dbReference type="EMBL" id="BLKU01000005">
    <property type="protein sequence ID" value="GFG67100.1"/>
    <property type="molecule type" value="Genomic_DNA"/>
</dbReference>
<evidence type="ECO:0000313" key="1">
    <source>
        <dbReference type="EMBL" id="GFG67100.1"/>
    </source>
</evidence>
<reference evidence="1 3" key="1">
    <citation type="journal article" date="2019" name="Emerg. Microbes Infect.">
        <title>Comprehensive subspecies identification of 175 nontuberculous mycobacteria species based on 7547 genomic profiles.</title>
        <authorList>
            <person name="Matsumoto Y."/>
            <person name="Kinjo T."/>
            <person name="Motooka D."/>
            <person name="Nabeya D."/>
            <person name="Jung N."/>
            <person name="Uechi K."/>
            <person name="Horii T."/>
            <person name="Iida T."/>
            <person name="Fujita J."/>
            <person name="Nakamura S."/>
        </authorList>
    </citation>
    <scope>NUCLEOTIDE SEQUENCE [LARGE SCALE GENOMIC DNA]</scope>
    <source>
        <strain evidence="1 3">JCM 13573</strain>
    </source>
</reference>
<dbReference type="RefSeq" id="WP_085074001.1">
    <property type="nucleotide sequence ID" value="NZ_BLKU01000005.1"/>
</dbReference>
<organism evidence="2 4">
    <name type="scientific">Mycobacterium kubicae</name>
    <dbReference type="NCBI Taxonomy" id="120959"/>
    <lineage>
        <taxon>Bacteria</taxon>
        <taxon>Bacillati</taxon>
        <taxon>Actinomycetota</taxon>
        <taxon>Actinomycetes</taxon>
        <taxon>Mycobacteriales</taxon>
        <taxon>Mycobacteriaceae</taxon>
        <taxon>Mycobacterium</taxon>
        <taxon>Mycobacterium simiae complex</taxon>
    </lineage>
</organism>
<reference evidence="2" key="3">
    <citation type="submission" date="2020-11" db="EMBL/GenBank/DDBJ databases">
        <title>Intraspecies plasmid and genomic variation of Mycobacterium kubicae revealed by the complete genome sequences of two clinical isolates.</title>
        <authorList>
            <person name="Hendrix J.R."/>
            <person name="Epperson L.E."/>
            <person name="Honda J.R."/>
            <person name="Strong M."/>
        </authorList>
    </citation>
    <scope>NUCLEOTIDE SEQUENCE</scope>
    <source>
        <strain evidence="2">JCM 13573</strain>
    </source>
</reference>
<gene>
    <name evidence="2" type="ORF">I2456_20895</name>
    <name evidence="1" type="ORF">MKUB_45900</name>
</gene>
<reference evidence="1" key="2">
    <citation type="submission" date="2020-02" db="EMBL/GenBank/DDBJ databases">
        <authorList>
            <person name="Matsumoto Y."/>
            <person name="Kinjo T."/>
            <person name="Motooka D."/>
            <person name="Nabeya D."/>
            <person name="Jung N."/>
            <person name="Uechi K."/>
            <person name="Horii T."/>
            <person name="Iida T."/>
            <person name="Fujita J."/>
            <person name="Nakamura S."/>
        </authorList>
    </citation>
    <scope>NUCLEOTIDE SEQUENCE</scope>
    <source>
        <strain evidence="1">JCM 13573</strain>
    </source>
</reference>
<proteinExistence type="predicted"/>
<evidence type="ECO:0000313" key="4">
    <source>
        <dbReference type="Proteomes" id="UP000663583"/>
    </source>
</evidence>
<dbReference type="KEGG" id="mku:I2456_20895"/>
<dbReference type="Proteomes" id="UP000465306">
    <property type="component" value="Unassembled WGS sequence"/>
</dbReference>
<evidence type="ECO:0000313" key="3">
    <source>
        <dbReference type="Proteomes" id="UP000465306"/>
    </source>
</evidence>
<sequence>MSVHVGEAGAANAGTYMTQAQAVLANYPQLDAFALQLEEALPSTNVDAEKVLCFDDTQAILDRRALFIAQAGGDTAAGLAAFEAQPWSPRRQAFEDLWQDGRRFVYCAPNPGTLGAERYGDYCLIVDAATLAQDDTAVFPSDTAQTYTDDMAIVDATRAYQEVGGWPARSEVALAHHGDRALGLSQEERAELVCGALTYMEVVTVGPLALNQLAMLRVSKDLWEEHDELWWQWKDDLLTDPTDLAKAKAYDALLAWEDRGMDIIEYDGP</sequence>
<keyword evidence="3" id="KW-1185">Reference proteome</keyword>
<dbReference type="Proteomes" id="UP000663583">
    <property type="component" value="Chromosome"/>
</dbReference>
<dbReference type="AlphaFoldDB" id="A0AAX1J8V5"/>
<evidence type="ECO:0000313" key="2">
    <source>
        <dbReference type="EMBL" id="QPI36880.1"/>
    </source>
</evidence>
<dbReference type="EMBL" id="CP065047">
    <property type="protein sequence ID" value="QPI36880.1"/>
    <property type="molecule type" value="Genomic_DNA"/>
</dbReference>
<accession>A0AAX1J8V5</accession>